<dbReference type="SUPFAM" id="SSF48452">
    <property type="entry name" value="TPR-like"/>
    <property type="match status" value="1"/>
</dbReference>
<accession>A0ABQ2GJ66</accession>
<protein>
    <submittedName>
        <fullName evidence="1">Uncharacterized protein</fullName>
    </submittedName>
</protein>
<dbReference type="InterPro" id="IPR011990">
    <property type="entry name" value="TPR-like_helical_dom_sf"/>
</dbReference>
<dbReference type="Gene3D" id="1.25.40.10">
    <property type="entry name" value="Tetratricopeptide repeat domain"/>
    <property type="match status" value="1"/>
</dbReference>
<dbReference type="EMBL" id="BMOM01000002">
    <property type="protein sequence ID" value="GGL99015.1"/>
    <property type="molecule type" value="Genomic_DNA"/>
</dbReference>
<proteinExistence type="predicted"/>
<dbReference type="Proteomes" id="UP000661918">
    <property type="component" value="Unassembled WGS sequence"/>
</dbReference>
<sequence>MRIAVRRLIPTTLWLAVSLLLPGVLSAATDDALAALLRGQPDAAFTLLAGRSDAPSLALLARVYVGQAAFASTPERKRQLYARSEAAARTALAADPQWASAHVELANALALQLPGAGLLRATQVGPEIRRLFERATALDPGQARAWMGLGTWHAQALGMGGLVALASGASETAMRAAHQRAITLEPNEVFFRLSYADSLLLLAGSQPRRADALRREARTVLEAALTLTPQTYWQRDDQNTVRERLRALAGR</sequence>
<keyword evidence="2" id="KW-1185">Reference proteome</keyword>
<organism evidence="1 2">
    <name type="scientific">Deinococcus aerophilus</name>
    <dbReference type="NCBI Taxonomy" id="522488"/>
    <lineage>
        <taxon>Bacteria</taxon>
        <taxon>Thermotogati</taxon>
        <taxon>Deinococcota</taxon>
        <taxon>Deinococci</taxon>
        <taxon>Deinococcales</taxon>
        <taxon>Deinococcaceae</taxon>
        <taxon>Deinococcus</taxon>
    </lineage>
</organism>
<name>A0ABQ2GJ66_9DEIO</name>
<evidence type="ECO:0000313" key="2">
    <source>
        <dbReference type="Proteomes" id="UP000661918"/>
    </source>
</evidence>
<evidence type="ECO:0000313" key="1">
    <source>
        <dbReference type="EMBL" id="GGL99015.1"/>
    </source>
</evidence>
<comment type="caution">
    <text evidence="1">The sequence shown here is derived from an EMBL/GenBank/DDBJ whole genome shotgun (WGS) entry which is preliminary data.</text>
</comment>
<gene>
    <name evidence="1" type="ORF">GCM10010841_04400</name>
</gene>
<reference evidence="2" key="1">
    <citation type="journal article" date="2019" name="Int. J. Syst. Evol. Microbiol.">
        <title>The Global Catalogue of Microorganisms (GCM) 10K type strain sequencing project: providing services to taxonomists for standard genome sequencing and annotation.</title>
        <authorList>
            <consortium name="The Broad Institute Genomics Platform"/>
            <consortium name="The Broad Institute Genome Sequencing Center for Infectious Disease"/>
            <person name="Wu L."/>
            <person name="Ma J."/>
        </authorList>
    </citation>
    <scope>NUCLEOTIDE SEQUENCE [LARGE SCALE GENOMIC DNA]</scope>
    <source>
        <strain evidence="2">JCM 15443</strain>
    </source>
</reference>